<dbReference type="Proteomes" id="UP001473063">
    <property type="component" value="Unassembled WGS sequence"/>
</dbReference>
<dbReference type="InterPro" id="IPR003593">
    <property type="entry name" value="AAA+_ATPase"/>
</dbReference>
<name>A0ABV1BG72_9FIRM</name>
<gene>
    <name evidence="6" type="ORF">WMO28_10020</name>
</gene>
<reference evidence="6 7" key="1">
    <citation type="submission" date="2024-03" db="EMBL/GenBank/DDBJ databases">
        <title>Human intestinal bacterial collection.</title>
        <authorList>
            <person name="Pauvert C."/>
            <person name="Hitch T.C.A."/>
            <person name="Clavel T."/>
        </authorList>
    </citation>
    <scope>NUCLEOTIDE SEQUENCE [LARGE SCALE GENOMIC DNA]</scope>
    <source>
        <strain evidence="6 7">CLA-JM-H16</strain>
    </source>
</reference>
<evidence type="ECO:0000256" key="4">
    <source>
        <dbReference type="ARBA" id="ARBA00022840"/>
    </source>
</evidence>
<dbReference type="InterPro" id="IPR017871">
    <property type="entry name" value="ABC_transporter-like_CS"/>
</dbReference>
<evidence type="ECO:0000256" key="2">
    <source>
        <dbReference type="ARBA" id="ARBA00022448"/>
    </source>
</evidence>
<organism evidence="6 7">
    <name type="scientific">Blautia aquisgranensis</name>
    <dbReference type="NCBI Taxonomy" id="3133153"/>
    <lineage>
        <taxon>Bacteria</taxon>
        <taxon>Bacillati</taxon>
        <taxon>Bacillota</taxon>
        <taxon>Clostridia</taxon>
        <taxon>Lachnospirales</taxon>
        <taxon>Lachnospiraceae</taxon>
        <taxon>Blautia</taxon>
    </lineage>
</organism>
<dbReference type="InterPro" id="IPR003439">
    <property type="entry name" value="ABC_transporter-like_ATP-bd"/>
</dbReference>
<dbReference type="Gene3D" id="3.40.50.300">
    <property type="entry name" value="P-loop containing nucleotide triphosphate hydrolases"/>
    <property type="match status" value="1"/>
</dbReference>
<dbReference type="PROSITE" id="PS00211">
    <property type="entry name" value="ABC_TRANSPORTER_1"/>
    <property type="match status" value="1"/>
</dbReference>
<evidence type="ECO:0000256" key="1">
    <source>
        <dbReference type="ARBA" id="ARBA00005417"/>
    </source>
</evidence>
<dbReference type="SUPFAM" id="SSF52540">
    <property type="entry name" value="P-loop containing nucleoside triphosphate hydrolases"/>
    <property type="match status" value="1"/>
</dbReference>
<dbReference type="PROSITE" id="PS50893">
    <property type="entry name" value="ABC_TRANSPORTER_2"/>
    <property type="match status" value="1"/>
</dbReference>
<dbReference type="InterPro" id="IPR027417">
    <property type="entry name" value="P-loop_NTPase"/>
</dbReference>
<evidence type="ECO:0000313" key="7">
    <source>
        <dbReference type="Proteomes" id="UP001473063"/>
    </source>
</evidence>
<dbReference type="Pfam" id="PF00005">
    <property type="entry name" value="ABC_tran"/>
    <property type="match status" value="1"/>
</dbReference>
<keyword evidence="2" id="KW-0813">Transport</keyword>
<comment type="similarity">
    <text evidence="1">Belongs to the ABC transporter superfamily.</text>
</comment>
<dbReference type="RefSeq" id="WP_178644626.1">
    <property type="nucleotide sequence ID" value="NZ_JBBMEJ010000011.1"/>
</dbReference>
<feature type="domain" description="ABC transporter" evidence="5">
    <location>
        <begin position="6"/>
        <end position="235"/>
    </location>
</feature>
<comment type="caution">
    <text evidence="6">The sequence shown here is derived from an EMBL/GenBank/DDBJ whole genome shotgun (WGS) entry which is preliminary data.</text>
</comment>
<evidence type="ECO:0000256" key="3">
    <source>
        <dbReference type="ARBA" id="ARBA00022741"/>
    </source>
</evidence>
<keyword evidence="7" id="KW-1185">Reference proteome</keyword>
<evidence type="ECO:0000259" key="5">
    <source>
        <dbReference type="PROSITE" id="PS50893"/>
    </source>
</evidence>
<protein>
    <submittedName>
        <fullName evidence="6">ABC transporter ATP-binding protein</fullName>
    </submittedName>
</protein>
<dbReference type="CDD" id="cd03255">
    <property type="entry name" value="ABC_MJ0796_LolCDE_FtsE"/>
    <property type="match status" value="1"/>
</dbReference>
<dbReference type="PANTHER" id="PTHR42798:SF6">
    <property type="entry name" value="CELL DIVISION ATP-BINDING PROTEIN FTSE"/>
    <property type="match status" value="1"/>
</dbReference>
<keyword evidence="3" id="KW-0547">Nucleotide-binding</keyword>
<dbReference type="SMART" id="SM00382">
    <property type="entry name" value="AAA"/>
    <property type="match status" value="1"/>
</dbReference>
<keyword evidence="4 6" id="KW-0067">ATP-binding</keyword>
<proteinExistence type="inferred from homology"/>
<dbReference type="EMBL" id="JBBMEJ010000011">
    <property type="protein sequence ID" value="MEQ2371272.1"/>
    <property type="molecule type" value="Genomic_DNA"/>
</dbReference>
<evidence type="ECO:0000313" key="6">
    <source>
        <dbReference type="EMBL" id="MEQ2371272.1"/>
    </source>
</evidence>
<sequence>MEEALVRVEDICKIYNPGENEVRALDHVSLEIHKGEFVAIIGQSGSGKSTFMNMLGCLDVPTSGKYYLNGTDVSTMKDNELSVIRNKEIGFIFQGFNLIANLTALENVELPLIYRGIDRKTRRKLAVESLKKVGLEKRMDHKPSEMSGGQQQRVAIARAIAAKPPVILADEPTGNLDSASSREIMEILKDMHRSGETLILITHDNGIAAQAKRVVRIMDGRIESDMINEEYVEEA</sequence>
<accession>A0ABV1BG72</accession>
<dbReference type="PANTHER" id="PTHR42798">
    <property type="entry name" value="LIPOPROTEIN-RELEASING SYSTEM ATP-BINDING PROTEIN LOLD"/>
    <property type="match status" value="1"/>
</dbReference>
<dbReference type="GO" id="GO:0005524">
    <property type="term" value="F:ATP binding"/>
    <property type="evidence" value="ECO:0007669"/>
    <property type="project" value="UniProtKB-KW"/>
</dbReference>
<dbReference type="InterPro" id="IPR017911">
    <property type="entry name" value="MacB-like_ATP-bd"/>
</dbReference>